<dbReference type="InParanoid" id="A0A2J6SJI6"/>
<dbReference type="OrthoDB" id="3915838at2759"/>
<keyword evidence="5" id="KW-1185">Reference proteome</keyword>
<keyword evidence="2" id="KW-0732">Signal</keyword>
<evidence type="ECO:0000256" key="2">
    <source>
        <dbReference type="SAM" id="SignalP"/>
    </source>
</evidence>
<dbReference type="PANTHER" id="PTHR30383">
    <property type="entry name" value="THIOESTERASE 1/PROTEASE 1/LYSOPHOSPHOLIPASE L1"/>
    <property type="match status" value="1"/>
</dbReference>
<accession>A0A2J6SJI6</accession>
<dbReference type="Proteomes" id="UP000235371">
    <property type="component" value="Unassembled WGS sequence"/>
</dbReference>
<organism evidence="4 5">
    <name type="scientific">Hyaloscypha bicolor E</name>
    <dbReference type="NCBI Taxonomy" id="1095630"/>
    <lineage>
        <taxon>Eukaryota</taxon>
        <taxon>Fungi</taxon>
        <taxon>Dikarya</taxon>
        <taxon>Ascomycota</taxon>
        <taxon>Pezizomycotina</taxon>
        <taxon>Leotiomycetes</taxon>
        <taxon>Helotiales</taxon>
        <taxon>Hyaloscyphaceae</taxon>
        <taxon>Hyaloscypha</taxon>
        <taxon>Hyaloscypha bicolor</taxon>
    </lineage>
</organism>
<dbReference type="GO" id="GO:0004622">
    <property type="term" value="F:phosphatidylcholine lysophospholipase activity"/>
    <property type="evidence" value="ECO:0007669"/>
    <property type="project" value="TreeGrafter"/>
</dbReference>
<feature type="compositionally biased region" description="Low complexity" evidence="1">
    <location>
        <begin position="255"/>
        <end position="275"/>
    </location>
</feature>
<dbReference type="GeneID" id="36585475"/>
<evidence type="ECO:0000259" key="3">
    <source>
        <dbReference type="Pfam" id="PF13472"/>
    </source>
</evidence>
<dbReference type="SUPFAM" id="SSF52266">
    <property type="entry name" value="SGNH hydrolase"/>
    <property type="match status" value="1"/>
</dbReference>
<feature type="signal peptide" evidence="2">
    <location>
        <begin position="1"/>
        <end position="19"/>
    </location>
</feature>
<dbReference type="AlphaFoldDB" id="A0A2J6SJI6"/>
<dbReference type="PANTHER" id="PTHR30383:SF31">
    <property type="entry name" value="SGNH HYDROLASE-TYPE ESTERASE DOMAIN-CONTAINING PROTEIN-RELATED"/>
    <property type="match status" value="1"/>
</dbReference>
<reference evidence="4" key="1">
    <citation type="submission" date="2016-04" db="EMBL/GenBank/DDBJ databases">
        <title>A degradative enzymes factory behind the ericoid mycorrhizal symbiosis.</title>
        <authorList>
            <consortium name="DOE Joint Genome Institute"/>
            <person name="Martino E."/>
            <person name="Morin E."/>
            <person name="Grelet G."/>
            <person name="Kuo A."/>
            <person name="Kohler A."/>
            <person name="Daghino S."/>
            <person name="Barry K."/>
            <person name="Choi C."/>
            <person name="Cichocki N."/>
            <person name="Clum A."/>
            <person name="Copeland A."/>
            <person name="Hainaut M."/>
            <person name="Haridas S."/>
            <person name="Labutti K."/>
            <person name="Lindquist E."/>
            <person name="Lipzen A."/>
            <person name="Khouja H.-R."/>
            <person name="Murat C."/>
            <person name="Ohm R."/>
            <person name="Olson A."/>
            <person name="Spatafora J."/>
            <person name="Veneault-Fourrey C."/>
            <person name="Henrissat B."/>
            <person name="Grigoriev I."/>
            <person name="Martin F."/>
            <person name="Perotto S."/>
        </authorList>
    </citation>
    <scope>NUCLEOTIDE SEQUENCE [LARGE SCALE GENOMIC DNA]</scope>
    <source>
        <strain evidence="4">E</strain>
    </source>
</reference>
<dbReference type="InterPro" id="IPR051532">
    <property type="entry name" value="Ester_Hydrolysis_Enzymes"/>
</dbReference>
<evidence type="ECO:0000313" key="5">
    <source>
        <dbReference type="Proteomes" id="UP000235371"/>
    </source>
</evidence>
<sequence>MASFSHIFAVLAWFAFLHGSEVAASNSSLVPFRIMPLGASVTFGVGSTTGDSYRKDLEDLLLANGNTVTYVGTNKNGNFTDNAVEAVSGFVISQISALANTAVPQLKPNLVLLDAGTNNCNQGGTVPDAGANVTSLINNIFQQSPGATVILTTILVNPAAAQDACRVTVNEQYTALANKIQSIGAKLILVDMRSLAGPLVTDLADGRHSNDAGYVKMANVWFSGIQEVISKGMIVKPSTNATAVVGSTGNVAKSSTTSARASQTSSTLVTTPSPVKGSGTRAVGTGGREAGLRVGMGFMVAAAGI</sequence>
<dbReference type="Pfam" id="PF13472">
    <property type="entry name" value="Lipase_GDSL_2"/>
    <property type="match status" value="1"/>
</dbReference>
<dbReference type="CDD" id="cd01833">
    <property type="entry name" value="XynB_like"/>
    <property type="match status" value="1"/>
</dbReference>
<gene>
    <name evidence="4" type="ORF">K444DRAFT_573310</name>
</gene>
<evidence type="ECO:0000313" key="4">
    <source>
        <dbReference type="EMBL" id="PMD50931.1"/>
    </source>
</evidence>
<protein>
    <submittedName>
        <fullName evidence="4">Carbohydrate esterase family 3 protein</fullName>
    </submittedName>
</protein>
<dbReference type="InterPro" id="IPR013830">
    <property type="entry name" value="SGNH_hydro"/>
</dbReference>
<dbReference type="EMBL" id="KZ613912">
    <property type="protein sequence ID" value="PMD50931.1"/>
    <property type="molecule type" value="Genomic_DNA"/>
</dbReference>
<feature type="chain" id="PRO_5014423021" evidence="2">
    <location>
        <begin position="20"/>
        <end position="305"/>
    </location>
</feature>
<dbReference type="Gene3D" id="3.40.50.1110">
    <property type="entry name" value="SGNH hydrolase"/>
    <property type="match status" value="1"/>
</dbReference>
<evidence type="ECO:0000256" key="1">
    <source>
        <dbReference type="SAM" id="MobiDB-lite"/>
    </source>
</evidence>
<proteinExistence type="predicted"/>
<dbReference type="InterPro" id="IPR036514">
    <property type="entry name" value="SGNH_hydro_sf"/>
</dbReference>
<dbReference type="RefSeq" id="XP_024727835.1">
    <property type="nucleotide sequence ID" value="XM_024877398.1"/>
</dbReference>
<feature type="region of interest" description="Disordered" evidence="1">
    <location>
        <begin position="255"/>
        <end position="286"/>
    </location>
</feature>
<feature type="domain" description="SGNH hydrolase-type esterase" evidence="3">
    <location>
        <begin position="37"/>
        <end position="214"/>
    </location>
</feature>
<name>A0A2J6SJI6_9HELO</name>